<dbReference type="InterPro" id="IPR036735">
    <property type="entry name" value="NGN_dom_sf"/>
</dbReference>
<dbReference type="Gene3D" id="3.30.70.940">
    <property type="entry name" value="NusG, N-terminal domain"/>
    <property type="match status" value="1"/>
</dbReference>
<evidence type="ECO:0000313" key="5">
    <source>
        <dbReference type="EMBL" id="MDC7228206.1"/>
    </source>
</evidence>
<dbReference type="PANTHER" id="PTHR30265:SF4">
    <property type="entry name" value="KOW MOTIF FAMILY PROTEIN, EXPRESSED"/>
    <property type="match status" value="1"/>
</dbReference>
<evidence type="ECO:0000259" key="4">
    <source>
        <dbReference type="Pfam" id="PF02357"/>
    </source>
</evidence>
<accession>A0AAJ1IJL0</accession>
<comment type="caution">
    <text evidence="5">The sequence shown here is derived from an EMBL/GenBank/DDBJ whole genome shotgun (WGS) entry which is preliminary data.</text>
</comment>
<dbReference type="SUPFAM" id="SSF82679">
    <property type="entry name" value="N-utilization substance G protein NusG, N-terminal domain"/>
    <property type="match status" value="1"/>
</dbReference>
<dbReference type="GO" id="GO:0006354">
    <property type="term" value="P:DNA-templated transcription elongation"/>
    <property type="evidence" value="ECO:0007669"/>
    <property type="project" value="InterPro"/>
</dbReference>
<feature type="domain" description="NusG-like N-terminal" evidence="4">
    <location>
        <begin position="1"/>
        <end position="105"/>
    </location>
</feature>
<dbReference type="InterPro" id="IPR043425">
    <property type="entry name" value="NusG-like"/>
</dbReference>
<dbReference type="AlphaFoldDB" id="A0AAJ1IJL0"/>
<dbReference type="InterPro" id="IPR008991">
    <property type="entry name" value="Translation_prot_SH3-like_sf"/>
</dbReference>
<dbReference type="NCBIfam" id="NF033641">
    <property type="entry name" value="antiterm_LoaP"/>
    <property type="match status" value="1"/>
</dbReference>
<evidence type="ECO:0000313" key="6">
    <source>
        <dbReference type="Proteomes" id="UP001221217"/>
    </source>
</evidence>
<dbReference type="Pfam" id="PF02357">
    <property type="entry name" value="NusG"/>
    <property type="match status" value="1"/>
</dbReference>
<name>A0AAJ1IJL0_9SPIO</name>
<protein>
    <submittedName>
        <fullName evidence="5">Antiterminator LoaP</fullName>
    </submittedName>
</protein>
<keyword evidence="2" id="KW-0805">Transcription regulation</keyword>
<dbReference type="PANTHER" id="PTHR30265">
    <property type="entry name" value="RHO-INTERACTING TRANSCRIPTION TERMINATION FACTOR NUSG"/>
    <property type="match status" value="1"/>
</dbReference>
<keyword evidence="3" id="KW-0804">Transcription</keyword>
<reference evidence="5 6" key="1">
    <citation type="submission" date="2022-12" db="EMBL/GenBank/DDBJ databases">
        <title>Metagenome assembled genome from gulf of manar.</title>
        <authorList>
            <person name="Kohli P."/>
            <person name="Pk S."/>
            <person name="Venkata Ramana C."/>
            <person name="Sasikala C."/>
        </authorList>
    </citation>
    <scope>NUCLEOTIDE SEQUENCE [LARGE SCALE GENOMIC DNA]</scope>
    <source>
        <strain evidence="5">JB008</strain>
    </source>
</reference>
<evidence type="ECO:0000256" key="1">
    <source>
        <dbReference type="ARBA" id="ARBA00022814"/>
    </source>
</evidence>
<gene>
    <name evidence="5" type="primary">loaP</name>
    <name evidence="5" type="ORF">PQJ61_15700</name>
</gene>
<evidence type="ECO:0000256" key="3">
    <source>
        <dbReference type="ARBA" id="ARBA00023163"/>
    </source>
</evidence>
<dbReference type="Proteomes" id="UP001221217">
    <property type="component" value="Unassembled WGS sequence"/>
</dbReference>
<dbReference type="InterPro" id="IPR014722">
    <property type="entry name" value="Rib_uL2_dom2"/>
</dbReference>
<dbReference type="EMBL" id="JAQQAL010000042">
    <property type="protein sequence ID" value="MDC7228206.1"/>
    <property type="molecule type" value="Genomic_DNA"/>
</dbReference>
<sequence length="182" mass="21346">MKYFAVQVRSGKEEHFLELARQNMSRSGYTEEDCARLFWPRRSLRERRRGVVNDCVKPLYPGYIFYMGEEISPDLHWILRRSPGFSRFLKDNRNIEPLTENDREILTHFLRFGEVTGRSKVYFDENNRIVVVSGPMSGLEGIIERVDRRKGRAKIRLSLNNNSMLVDLAFDVIKSAEEKNGK</sequence>
<dbReference type="InterPro" id="IPR006645">
    <property type="entry name" value="NGN-like_dom"/>
</dbReference>
<evidence type="ECO:0000256" key="2">
    <source>
        <dbReference type="ARBA" id="ARBA00023015"/>
    </source>
</evidence>
<dbReference type="SUPFAM" id="SSF50104">
    <property type="entry name" value="Translation proteins SH3-like domain"/>
    <property type="match status" value="1"/>
</dbReference>
<dbReference type="Gene3D" id="2.30.30.30">
    <property type="match status" value="1"/>
</dbReference>
<keyword evidence="1" id="KW-0889">Transcription antitermination</keyword>
<dbReference type="InterPro" id="IPR047663">
    <property type="entry name" value="Transcription_antiterm_LoaP"/>
</dbReference>
<organism evidence="5 6">
    <name type="scientific">Candidatus Thalassospirochaeta sargassi</name>
    <dbReference type="NCBI Taxonomy" id="3119039"/>
    <lineage>
        <taxon>Bacteria</taxon>
        <taxon>Pseudomonadati</taxon>
        <taxon>Spirochaetota</taxon>
        <taxon>Spirochaetia</taxon>
        <taxon>Spirochaetales</taxon>
        <taxon>Spirochaetaceae</taxon>
        <taxon>Candidatus Thalassospirochaeta</taxon>
    </lineage>
</organism>
<dbReference type="GO" id="GO:0031564">
    <property type="term" value="P:transcription antitermination"/>
    <property type="evidence" value="ECO:0007669"/>
    <property type="project" value="UniProtKB-KW"/>
</dbReference>
<proteinExistence type="predicted"/>